<comment type="caution">
    <text evidence="1">The sequence shown here is derived from an EMBL/GenBank/DDBJ whole genome shotgun (WGS) entry which is preliminary data.</text>
</comment>
<name>A0ABM8MC17_9GAMM</name>
<dbReference type="EMBL" id="CAHJWF010000532">
    <property type="protein sequence ID" value="CAB5508117.1"/>
    <property type="molecule type" value="Genomic_DNA"/>
</dbReference>
<protein>
    <recommendedName>
        <fullName evidence="3">PepSY domain-containing protein</fullName>
    </recommendedName>
</protein>
<keyword evidence="2" id="KW-1185">Reference proteome</keyword>
<organism evidence="1 2">
    <name type="scientific">Bathymodiolus thermophilus thioautotrophic gill symbiont</name>
    <dbReference type="NCBI Taxonomy" id="2360"/>
    <lineage>
        <taxon>Bacteria</taxon>
        <taxon>Pseudomonadati</taxon>
        <taxon>Pseudomonadota</taxon>
        <taxon>Gammaproteobacteria</taxon>
        <taxon>sulfur-oxidizing symbionts</taxon>
    </lineage>
</organism>
<evidence type="ECO:0008006" key="3">
    <source>
        <dbReference type="Google" id="ProtNLM"/>
    </source>
</evidence>
<evidence type="ECO:0000313" key="1">
    <source>
        <dbReference type="EMBL" id="CAB5508117.1"/>
    </source>
</evidence>
<gene>
    <name evidence="1" type="ORF">AZO1586I_2392</name>
</gene>
<accession>A0ABM8MC17</accession>
<reference evidence="1 2" key="1">
    <citation type="submission" date="2020-05" db="EMBL/GenBank/DDBJ databases">
        <authorList>
            <person name="Petersen J."/>
            <person name="Sayavedra L."/>
        </authorList>
    </citation>
    <scope>NUCLEOTIDE SEQUENCE [LARGE SCALE GENOMIC DNA]</scope>
    <source>
        <strain evidence="1">B azoricus SOX ET2 1586I</strain>
    </source>
</reference>
<evidence type="ECO:0000313" key="2">
    <source>
        <dbReference type="Proteomes" id="UP000626656"/>
    </source>
</evidence>
<proteinExistence type="predicted"/>
<sequence>MEKWEYKVKSKDDKDSVVHYIKDPKTGRLMDFKFKKHSN</sequence>
<dbReference type="Proteomes" id="UP000626656">
    <property type="component" value="Unassembled WGS sequence"/>
</dbReference>